<keyword evidence="2" id="KW-1185">Reference proteome</keyword>
<reference evidence="1" key="1">
    <citation type="submission" date="2019-07" db="EMBL/GenBank/DDBJ databases">
        <authorList>
            <person name="Dittberner H."/>
        </authorList>
    </citation>
    <scope>NUCLEOTIDE SEQUENCE [LARGE SCALE GENOMIC DNA]</scope>
</reference>
<organism evidence="1 2">
    <name type="scientific">Arabis nemorensis</name>
    <dbReference type="NCBI Taxonomy" id="586526"/>
    <lineage>
        <taxon>Eukaryota</taxon>
        <taxon>Viridiplantae</taxon>
        <taxon>Streptophyta</taxon>
        <taxon>Embryophyta</taxon>
        <taxon>Tracheophyta</taxon>
        <taxon>Spermatophyta</taxon>
        <taxon>Magnoliopsida</taxon>
        <taxon>eudicotyledons</taxon>
        <taxon>Gunneridae</taxon>
        <taxon>Pentapetalae</taxon>
        <taxon>rosids</taxon>
        <taxon>malvids</taxon>
        <taxon>Brassicales</taxon>
        <taxon>Brassicaceae</taxon>
        <taxon>Arabideae</taxon>
        <taxon>Arabis</taxon>
    </lineage>
</organism>
<proteinExistence type="predicted"/>
<comment type="caution">
    <text evidence="1">The sequence shown here is derived from an EMBL/GenBank/DDBJ whole genome shotgun (WGS) entry which is preliminary data.</text>
</comment>
<gene>
    <name evidence="1" type="ORF">ANE_LOCUS12113</name>
</gene>
<name>A0A565BLB3_9BRAS</name>
<evidence type="ECO:0000313" key="2">
    <source>
        <dbReference type="Proteomes" id="UP000489600"/>
    </source>
</evidence>
<dbReference type="AlphaFoldDB" id="A0A565BLB3"/>
<sequence length="175" mass="19429">MSSSPSNSAYTSVSDVVRLELFAIYVVLFPALSGGSPFGSLRSLNAVCRLCRICFGFELVSIRTQMILRLAIPIHGICEQSSRLPSMESSSVMVKISFTIFVRVSFFVDVFSKDLVCFYDPIYRGKSIIARRIMRKRSGQSKDDINVLLQGLCVVSFRDLTSLLTKSSEDSLSSL</sequence>
<dbReference type="Proteomes" id="UP000489600">
    <property type="component" value="Unassembled WGS sequence"/>
</dbReference>
<dbReference type="EMBL" id="CABITT030000004">
    <property type="protein sequence ID" value="VVB01669.1"/>
    <property type="molecule type" value="Genomic_DNA"/>
</dbReference>
<evidence type="ECO:0000313" key="1">
    <source>
        <dbReference type="EMBL" id="VVB01669.1"/>
    </source>
</evidence>
<protein>
    <submittedName>
        <fullName evidence="1">Uncharacterized protein</fullName>
    </submittedName>
</protein>
<accession>A0A565BLB3</accession>